<dbReference type="InterPro" id="IPR008862">
    <property type="entry name" value="Tcp11"/>
</dbReference>
<accession>A0A511KEA7</accession>
<comment type="caution">
    <text evidence="3">The sequence shown here is derived from an EMBL/GenBank/DDBJ whole genome shotgun (WGS) entry which is preliminary data.</text>
</comment>
<dbReference type="Pfam" id="PF05794">
    <property type="entry name" value="Tcp11"/>
    <property type="match status" value="1"/>
</dbReference>
<proteinExistence type="inferred from homology"/>
<dbReference type="AlphaFoldDB" id="A0A511KEA7"/>
<name>A0A511KEA7_RHOTO</name>
<dbReference type="Proteomes" id="UP000321518">
    <property type="component" value="Unassembled WGS sequence"/>
</dbReference>
<evidence type="ECO:0000256" key="2">
    <source>
        <dbReference type="SAM" id="MobiDB-lite"/>
    </source>
</evidence>
<comment type="similarity">
    <text evidence="1">Belongs to the TCP11 family.</text>
</comment>
<reference evidence="3 4" key="1">
    <citation type="submission" date="2019-07" db="EMBL/GenBank/DDBJ databases">
        <title>Rhodotorula toruloides NBRC10032 genome sequencing.</title>
        <authorList>
            <person name="Shida Y."/>
            <person name="Takaku H."/>
            <person name="Ogasawara W."/>
            <person name="Mori K."/>
        </authorList>
    </citation>
    <scope>NUCLEOTIDE SEQUENCE [LARGE SCALE GENOMIC DNA]</scope>
    <source>
        <strain evidence="3 4">NBRC10032</strain>
    </source>
</reference>
<sequence length="683" mass="74591">MSAFAVHLDRLLVQLGDLPSSSPPHLTHLTIRLERAYTDLRAVGTPAPAELFIRIRGRLQELGEGLKEAQSTGGEVGEAVSWGQLEADARQVELEVAALLEDSARTTATADGHSRTLSADLPRRLPSPYKPSHQAPAHPATSAADLSGVADATNSRSPISSPPPMQSLTPSNLMSAFYRYHICTEGSSLLPEQTSMVSLSRELLASRSYAAEPLDPIRDGIAEQLKRAYFEPFEASLSSTTSTVAEKAEAWDALWQDVRDAVLPLANMYISLELGEESAKRFEAEADAPLNVINQDDFDASAALARLEMIVRVLEQCSGPLRSETVWGYLDDIVFAKNSSEPSRSLVGLMRRLLDFVDMVKDDLRADRKQMMQAVSDATLERMVLETMREAGYTEERGVVWSRFGGPAGIGSKTRVWLSQEMGSEIPTGQSSVLSKDWVAKALVKMLFKNEAVDFSNKQNRPPPIFFIPSFALVYLQNQFQALVVVACLATLVGTAPPPSRTTSAPPADLTAFVERVWTILQAEIGPTALPVAPMAGGSDGPTRPVSGGAHPSATRIANLADEVHRALATSGAALSGEEETRLRASVKRILRYEDPVYKLLKSRLESSVEAALVDFVTQVRATLLEGFAPSPPPRTLHLHPAKGFERPAFLRNKVEEVVQTRLIANVWEWMEKSWSDVMGWTT</sequence>
<evidence type="ECO:0000313" key="4">
    <source>
        <dbReference type="Proteomes" id="UP000321518"/>
    </source>
</evidence>
<evidence type="ECO:0000313" key="3">
    <source>
        <dbReference type="EMBL" id="GEM08652.1"/>
    </source>
</evidence>
<gene>
    <name evidence="3" type="ORF">Rt10032_c06g2669</name>
</gene>
<organism evidence="3 4">
    <name type="scientific">Rhodotorula toruloides</name>
    <name type="common">Yeast</name>
    <name type="synonym">Rhodosporidium toruloides</name>
    <dbReference type="NCBI Taxonomy" id="5286"/>
    <lineage>
        <taxon>Eukaryota</taxon>
        <taxon>Fungi</taxon>
        <taxon>Dikarya</taxon>
        <taxon>Basidiomycota</taxon>
        <taxon>Pucciniomycotina</taxon>
        <taxon>Microbotryomycetes</taxon>
        <taxon>Sporidiobolales</taxon>
        <taxon>Sporidiobolaceae</taxon>
        <taxon>Rhodotorula</taxon>
    </lineage>
</organism>
<protein>
    <submittedName>
        <fullName evidence="3">T-complex 11 family protein</fullName>
    </submittedName>
</protein>
<evidence type="ECO:0000256" key="1">
    <source>
        <dbReference type="ARBA" id="ARBA00010954"/>
    </source>
</evidence>
<feature type="region of interest" description="Disordered" evidence="2">
    <location>
        <begin position="105"/>
        <end position="168"/>
    </location>
</feature>
<dbReference type="OrthoDB" id="276323at2759"/>
<dbReference type="EMBL" id="BJWK01000006">
    <property type="protein sequence ID" value="GEM08652.1"/>
    <property type="molecule type" value="Genomic_DNA"/>
</dbReference>